<reference evidence="9 10" key="1">
    <citation type="journal article" date="2022" name="G3 (Bethesda)">
        <title>Whole-genome sequence and methylome profiling of the almond [Prunus dulcis (Mill.) D.A. Webb] cultivar 'Nonpareil'.</title>
        <authorList>
            <person name="D'Amico-Willman K.M."/>
            <person name="Ouma W.Z."/>
            <person name="Meulia T."/>
            <person name="Sideli G.M."/>
            <person name="Gradziel T.M."/>
            <person name="Fresnedo-Ramirez J."/>
        </authorList>
    </citation>
    <scope>NUCLEOTIDE SEQUENCE [LARGE SCALE GENOMIC DNA]</scope>
    <source>
        <strain evidence="9">Clone GOH B32 T37-40</strain>
    </source>
</reference>
<feature type="compositionally biased region" description="Low complexity" evidence="6">
    <location>
        <begin position="127"/>
        <end position="165"/>
    </location>
</feature>
<feature type="compositionally biased region" description="Pro residues" evidence="6">
    <location>
        <begin position="188"/>
        <end position="251"/>
    </location>
</feature>
<evidence type="ECO:0000256" key="2">
    <source>
        <dbReference type="ARBA" id="ARBA00022723"/>
    </source>
</evidence>
<accession>A0AAD4YMU8</accession>
<organism evidence="9 10">
    <name type="scientific">Prunus dulcis</name>
    <name type="common">Almond</name>
    <name type="synonym">Amygdalus dulcis</name>
    <dbReference type="NCBI Taxonomy" id="3755"/>
    <lineage>
        <taxon>Eukaryota</taxon>
        <taxon>Viridiplantae</taxon>
        <taxon>Streptophyta</taxon>
        <taxon>Embryophyta</taxon>
        <taxon>Tracheophyta</taxon>
        <taxon>Spermatophyta</taxon>
        <taxon>Magnoliopsida</taxon>
        <taxon>eudicotyledons</taxon>
        <taxon>Gunneridae</taxon>
        <taxon>Pentapetalae</taxon>
        <taxon>rosids</taxon>
        <taxon>fabids</taxon>
        <taxon>Rosales</taxon>
        <taxon>Rosaceae</taxon>
        <taxon>Amygdaloideae</taxon>
        <taxon>Amygdaleae</taxon>
        <taxon>Prunus</taxon>
    </lineage>
</organism>
<dbReference type="SUPFAM" id="SSF49503">
    <property type="entry name" value="Cupredoxins"/>
    <property type="match status" value="1"/>
</dbReference>
<evidence type="ECO:0000256" key="7">
    <source>
        <dbReference type="SAM" id="SignalP"/>
    </source>
</evidence>
<feature type="signal peptide" evidence="7">
    <location>
        <begin position="1"/>
        <end position="24"/>
    </location>
</feature>
<evidence type="ECO:0000259" key="8">
    <source>
        <dbReference type="PROSITE" id="PS51485"/>
    </source>
</evidence>
<feature type="chain" id="PRO_5041969461" description="Phytocyanin domain-containing protein" evidence="7">
    <location>
        <begin position="25"/>
        <end position="287"/>
    </location>
</feature>
<feature type="region of interest" description="Disordered" evidence="6">
    <location>
        <begin position="124"/>
        <end position="268"/>
    </location>
</feature>
<evidence type="ECO:0000256" key="3">
    <source>
        <dbReference type="ARBA" id="ARBA00022982"/>
    </source>
</evidence>
<keyword evidence="5" id="KW-0325">Glycoprotein</keyword>
<keyword evidence="10" id="KW-1185">Reference proteome</keyword>
<feature type="domain" description="Phytocyanin" evidence="8">
    <location>
        <begin position="25"/>
        <end position="126"/>
    </location>
</feature>
<evidence type="ECO:0000256" key="1">
    <source>
        <dbReference type="ARBA" id="ARBA00022448"/>
    </source>
</evidence>
<dbReference type="InterPro" id="IPR039391">
    <property type="entry name" value="Phytocyanin-like"/>
</dbReference>
<dbReference type="GO" id="GO:0046872">
    <property type="term" value="F:metal ion binding"/>
    <property type="evidence" value="ECO:0007669"/>
    <property type="project" value="UniProtKB-KW"/>
</dbReference>
<keyword evidence="2" id="KW-0479">Metal-binding</keyword>
<dbReference type="PROSITE" id="PS51485">
    <property type="entry name" value="PHYTOCYANIN"/>
    <property type="match status" value="1"/>
</dbReference>
<dbReference type="PANTHER" id="PTHR33021">
    <property type="entry name" value="BLUE COPPER PROTEIN"/>
    <property type="match status" value="1"/>
</dbReference>
<evidence type="ECO:0000256" key="6">
    <source>
        <dbReference type="SAM" id="MobiDB-lite"/>
    </source>
</evidence>
<sequence>MAALAKSSMVFFFMAMALVGVCFGAVYKVGDSHGWTDQGHFNYKTWSSNKHFTVGDTLVFEYDAEKENLVQVDHKGYKECMAKDPLFTFASGNDNVKITMPGDFFYISSLHDHCKAGQKLHIQVHASSSTPSPSQTPSFSSPSPSPVHLSPSPTPSASPSISPNGYPMPSPNGSPSYNPNRSPSAITRPPPNPSPTVRPNPPTVRPNPPTVRPNPPTVRPNPPPSVPIVVSNPPPSAPTVVSNPPPSPGRTPPRRRKAAITKSQASPSNGLPILQVLMAVAVVVYIA</sequence>
<dbReference type="PRINTS" id="PR01217">
    <property type="entry name" value="PRICHEXTENSN"/>
</dbReference>
<protein>
    <recommendedName>
        <fullName evidence="8">Phytocyanin domain-containing protein</fullName>
    </recommendedName>
</protein>
<dbReference type="EMBL" id="JAJFAZ020000008">
    <property type="protein sequence ID" value="KAI5315967.1"/>
    <property type="molecule type" value="Genomic_DNA"/>
</dbReference>
<evidence type="ECO:0000313" key="9">
    <source>
        <dbReference type="EMBL" id="KAI5315967.1"/>
    </source>
</evidence>
<evidence type="ECO:0000256" key="5">
    <source>
        <dbReference type="ARBA" id="ARBA00023180"/>
    </source>
</evidence>
<dbReference type="Pfam" id="PF02298">
    <property type="entry name" value="Cu_bind_like"/>
    <property type="match status" value="1"/>
</dbReference>
<dbReference type="PANTHER" id="PTHR33021:SF235">
    <property type="entry name" value="COPPER ION BINDING _ ELECTRON CARRIER PROTEIN-RELATED"/>
    <property type="match status" value="1"/>
</dbReference>
<gene>
    <name evidence="9" type="ORF">L3X38_045143</name>
</gene>
<comment type="caution">
    <text evidence="9">The sequence shown here is derived from an EMBL/GenBank/DDBJ whole genome shotgun (WGS) entry which is preliminary data.</text>
</comment>
<keyword evidence="7" id="KW-0732">Signal</keyword>
<dbReference type="Proteomes" id="UP001054821">
    <property type="component" value="Chromosome 8"/>
</dbReference>
<proteinExistence type="predicted"/>
<keyword evidence="4" id="KW-0186">Copper</keyword>
<dbReference type="AlphaFoldDB" id="A0AAD4YMU8"/>
<evidence type="ECO:0000313" key="10">
    <source>
        <dbReference type="Proteomes" id="UP001054821"/>
    </source>
</evidence>
<dbReference type="GO" id="GO:0005886">
    <property type="term" value="C:plasma membrane"/>
    <property type="evidence" value="ECO:0007669"/>
    <property type="project" value="TreeGrafter"/>
</dbReference>
<dbReference type="Gene3D" id="2.60.40.420">
    <property type="entry name" value="Cupredoxins - blue copper proteins"/>
    <property type="match status" value="1"/>
</dbReference>
<name>A0AAD4YMU8_PRUDU</name>
<dbReference type="FunFam" id="2.60.40.420:FF:000003">
    <property type="entry name" value="Blue copper"/>
    <property type="match status" value="1"/>
</dbReference>
<feature type="compositionally biased region" description="Low complexity" evidence="6">
    <location>
        <begin position="173"/>
        <end position="187"/>
    </location>
</feature>
<keyword evidence="3" id="KW-0249">Electron transport</keyword>
<dbReference type="InterPro" id="IPR003245">
    <property type="entry name" value="Phytocyanin_dom"/>
</dbReference>
<keyword evidence="1" id="KW-0813">Transport</keyword>
<dbReference type="InterPro" id="IPR008972">
    <property type="entry name" value="Cupredoxin"/>
</dbReference>
<dbReference type="GO" id="GO:0009055">
    <property type="term" value="F:electron transfer activity"/>
    <property type="evidence" value="ECO:0007669"/>
    <property type="project" value="InterPro"/>
</dbReference>
<evidence type="ECO:0000256" key="4">
    <source>
        <dbReference type="ARBA" id="ARBA00023008"/>
    </source>
</evidence>